<dbReference type="EMBL" id="JAUBDH010000011">
    <property type="protein sequence ID" value="MDW0111195.1"/>
    <property type="molecule type" value="Genomic_DNA"/>
</dbReference>
<reference evidence="2 3" key="1">
    <citation type="submission" date="2023-06" db="EMBL/GenBank/DDBJ databases">
        <title>Sporosarcina sp. nov., isolated from Korean traditional fermented seafood 'Jeotgal'.</title>
        <authorList>
            <person name="Yang A.-I."/>
            <person name="Shin N.-R."/>
        </authorList>
    </citation>
    <scope>NUCLEOTIDE SEQUENCE [LARGE SCALE GENOMIC DNA]</scope>
    <source>
        <strain evidence="2 3">KCTC3840</strain>
    </source>
</reference>
<dbReference type="InterPro" id="IPR013653">
    <property type="entry name" value="GCN5-like_dom"/>
</dbReference>
<protein>
    <submittedName>
        <fullName evidence="2">GNAT family N-acetyltransferase</fullName>
        <ecNumber evidence="2">2.3.1.-</ecNumber>
    </submittedName>
</protein>
<dbReference type="CDD" id="cd04301">
    <property type="entry name" value="NAT_SF"/>
    <property type="match status" value="1"/>
</dbReference>
<dbReference type="Gene3D" id="3.40.630.30">
    <property type="match status" value="1"/>
</dbReference>
<keyword evidence="2" id="KW-0012">Acyltransferase</keyword>
<dbReference type="InterPro" id="IPR000182">
    <property type="entry name" value="GNAT_dom"/>
</dbReference>
<name>A0ABU4G2J2_9BACL</name>
<comment type="caution">
    <text evidence="2">The sequence shown here is derived from an EMBL/GenBank/DDBJ whole genome shotgun (WGS) entry which is preliminary data.</text>
</comment>
<organism evidence="2 3">
    <name type="scientific">Sporosarcina aquimarina</name>
    <dbReference type="NCBI Taxonomy" id="114975"/>
    <lineage>
        <taxon>Bacteria</taxon>
        <taxon>Bacillati</taxon>
        <taxon>Bacillota</taxon>
        <taxon>Bacilli</taxon>
        <taxon>Bacillales</taxon>
        <taxon>Caryophanaceae</taxon>
        <taxon>Sporosarcina</taxon>
    </lineage>
</organism>
<evidence type="ECO:0000259" key="1">
    <source>
        <dbReference type="PROSITE" id="PS51186"/>
    </source>
</evidence>
<accession>A0ABU4G2J2</accession>
<evidence type="ECO:0000313" key="3">
    <source>
        <dbReference type="Proteomes" id="UP001280629"/>
    </source>
</evidence>
<dbReference type="Proteomes" id="UP001280629">
    <property type="component" value="Unassembled WGS sequence"/>
</dbReference>
<dbReference type="SUPFAM" id="SSF55729">
    <property type="entry name" value="Acyl-CoA N-acyltransferases (Nat)"/>
    <property type="match status" value="1"/>
</dbReference>
<keyword evidence="3" id="KW-1185">Reference proteome</keyword>
<dbReference type="InterPro" id="IPR016181">
    <property type="entry name" value="Acyl_CoA_acyltransferase"/>
</dbReference>
<dbReference type="PROSITE" id="PS51186">
    <property type="entry name" value="GNAT"/>
    <property type="match status" value="1"/>
</dbReference>
<evidence type="ECO:0000313" key="2">
    <source>
        <dbReference type="EMBL" id="MDW0111195.1"/>
    </source>
</evidence>
<proteinExistence type="predicted"/>
<dbReference type="RefSeq" id="WP_317936819.1">
    <property type="nucleotide sequence ID" value="NZ_JAUBDH010000011.1"/>
</dbReference>
<dbReference type="Pfam" id="PF08445">
    <property type="entry name" value="FR47"/>
    <property type="match status" value="1"/>
</dbReference>
<dbReference type="EC" id="2.3.1.-" evidence="2"/>
<dbReference type="GO" id="GO:0016746">
    <property type="term" value="F:acyltransferase activity"/>
    <property type="evidence" value="ECO:0007669"/>
    <property type="project" value="UniProtKB-KW"/>
</dbReference>
<gene>
    <name evidence="2" type="ORF">QT716_14315</name>
</gene>
<keyword evidence="2" id="KW-0808">Transferase</keyword>
<sequence length="284" mass="32045">MKLLTYDDPLAFACKAEPILSEGEDVYSLFNGVLQAIKAGMVKDPFMASVELDGRVIALFQMTPPFPLNMIFTDEQHMNSAIDTLAEYLLSNEIELPSIISLKPWAKRFSASWTAKTSQSSKVIMDQGLYRLDNVNETLDKSPGKHRLAEDSDRTLLEEWYVGFIGDTKMPEVTSDQAAEWVARTVELQEIVLWEDNGVPVACAKRARPTLNSVTVSFVYTPPEFRRKGYAQTLVADFSKDLLNDYQFCMLYTDMMNPTSNKIYQEIGYQKIADSVQLGFEVIG</sequence>
<feature type="domain" description="N-acetyltransferase" evidence="1">
    <location>
        <begin position="144"/>
        <end position="284"/>
    </location>
</feature>